<dbReference type="PANTHER" id="PTHR31855:SF2">
    <property type="entry name" value="GUANINE NUCLEOTIDE EXCHANGE FACTOR C9ORF72"/>
    <property type="match status" value="1"/>
</dbReference>
<dbReference type="GO" id="GO:0006897">
    <property type="term" value="P:endocytosis"/>
    <property type="evidence" value="ECO:0007669"/>
    <property type="project" value="TreeGrafter"/>
</dbReference>
<evidence type="ECO:0000313" key="3">
    <source>
        <dbReference type="Proteomes" id="UP000324800"/>
    </source>
</evidence>
<feature type="compositionally biased region" description="Basic and acidic residues" evidence="1">
    <location>
        <begin position="499"/>
        <end position="508"/>
    </location>
</feature>
<dbReference type="GO" id="GO:0005776">
    <property type="term" value="C:autophagosome"/>
    <property type="evidence" value="ECO:0007669"/>
    <property type="project" value="TreeGrafter"/>
</dbReference>
<feature type="compositionally biased region" description="Acidic residues" evidence="1">
    <location>
        <begin position="374"/>
        <end position="389"/>
    </location>
</feature>
<organism evidence="2 3">
    <name type="scientific">Streblomastix strix</name>
    <dbReference type="NCBI Taxonomy" id="222440"/>
    <lineage>
        <taxon>Eukaryota</taxon>
        <taxon>Metamonada</taxon>
        <taxon>Preaxostyla</taxon>
        <taxon>Oxymonadida</taxon>
        <taxon>Streblomastigidae</taxon>
        <taxon>Streblomastix</taxon>
    </lineage>
</organism>
<dbReference type="InterPro" id="IPR027819">
    <property type="entry name" value="C9orf72"/>
</dbReference>
<sequence length="916" mass="104725">MDFVSPFAESRYVAGMLFSIWDNIMGPLPIKLWKGSIHLKKKEIQFICKNTLDSEIGRSQCDNDLGPIISKISLLSEPQASQFFSSVITKAAQQIDALFLSGIAQPKTKSTFLYNMPKEYDSENSLLMKAINSHLETQYHSVVIGSNKNQVDKMIDTLILFSPLGTTLVSRHLIEPKINLEQYNLKIKKKELRLQRILQHPSSSTLNDTPVTINVPQTPTPQLLTHSKSKGNFFKSIKSFFNSNSPSDSSEQTRDAHSPEIHINENTLNEVNKKISTKYNNIHSPDITSLDGIQDVTFELQDTEPLIIPQQTFSSPHKQEETTKERKQDQNEYEEEEEDIEYEILEENDIEEIRSMKMNGFILWKESESKNNYEDNDDESSEEDEDENNNDINCGDYSNYYGKINKQKRDHIQKTKNNFILVYAGYVPGLMIQGLHPSMVPPAHRFLDSEIGPSIIDMDNKTVMKPWSQFKSIASPISISQQSGLKIDTQDSYVKIKQETEGRQRRSESQSSIQSQTKPSLPQYQVESSQQDINSIPYRSASQANSQIASAIPWIGTSFAALHDKYEAYRLGADASRLEHWLIMKHLYARYYKSPTFQQNNIQLNTVYSSQQNPQAPQQISKQFNSFLNAYGDFFVRCVVRPDSLERNYLTDARNAVPLIVNAIREARSYPCNNGGKNNFISSSELKKESTDKDEDDEYINDNEDSESNSSNSQSQSDDPIYSQSMEYQQKQKKVNNNSKQSTKEITGNGFEGDLRGSVLNNRMKLIRRMSLSIGIYLSAVVNRQAMHTPGSAMIKSIRFIPPTKFPFPLKPQIQQSIISKQETHSKSQQSKNIEFENNNINTKRTSPNPDESHDSISEKHEAMNQVQQMMGINQDELRLLMEMAEYYIPNLTKHVNVEQHRKVMDVLTLLDEISF</sequence>
<dbReference type="GO" id="GO:0005085">
    <property type="term" value="F:guanyl-nucleotide exchange factor activity"/>
    <property type="evidence" value="ECO:0007669"/>
    <property type="project" value="InterPro"/>
</dbReference>
<feature type="compositionally biased region" description="Basic and acidic residues" evidence="1">
    <location>
        <begin position="317"/>
        <end position="330"/>
    </location>
</feature>
<dbReference type="OrthoDB" id="10252077at2759"/>
<feature type="region of interest" description="Disordered" evidence="1">
    <location>
        <begin position="820"/>
        <end position="857"/>
    </location>
</feature>
<feature type="compositionally biased region" description="Polar residues" evidence="1">
    <location>
        <begin position="517"/>
        <end position="529"/>
    </location>
</feature>
<accession>A0A5J4WW67</accession>
<dbReference type="AlphaFoldDB" id="A0A5J4WW67"/>
<feature type="region of interest" description="Disordered" evidence="1">
    <location>
        <begin position="370"/>
        <end position="396"/>
    </location>
</feature>
<feature type="region of interest" description="Disordered" evidence="1">
    <location>
        <begin position="499"/>
        <end position="529"/>
    </location>
</feature>
<dbReference type="EMBL" id="SNRW01000804">
    <property type="protein sequence ID" value="KAA6399190.1"/>
    <property type="molecule type" value="Genomic_DNA"/>
</dbReference>
<gene>
    <name evidence="2" type="ORF">EZS28_005283</name>
</gene>
<dbReference type="PANTHER" id="PTHR31855">
    <property type="entry name" value="GUANINE NUCLEOTIDE EXCHANGE C9ORF72"/>
    <property type="match status" value="1"/>
</dbReference>
<name>A0A5J4WW67_9EUKA</name>
<dbReference type="Proteomes" id="UP000324800">
    <property type="component" value="Unassembled WGS sequence"/>
</dbReference>
<dbReference type="GO" id="GO:0005768">
    <property type="term" value="C:endosome"/>
    <property type="evidence" value="ECO:0007669"/>
    <property type="project" value="TreeGrafter"/>
</dbReference>
<evidence type="ECO:0000313" key="2">
    <source>
        <dbReference type="EMBL" id="KAA6399190.1"/>
    </source>
</evidence>
<reference evidence="2 3" key="1">
    <citation type="submission" date="2019-03" db="EMBL/GenBank/DDBJ databases">
        <title>Single cell metagenomics reveals metabolic interactions within the superorganism composed of flagellate Streblomastix strix and complex community of Bacteroidetes bacteria on its surface.</title>
        <authorList>
            <person name="Treitli S.C."/>
            <person name="Kolisko M."/>
            <person name="Husnik F."/>
            <person name="Keeling P."/>
            <person name="Hampl V."/>
        </authorList>
    </citation>
    <scope>NUCLEOTIDE SEQUENCE [LARGE SCALE GENOMIC DNA]</scope>
    <source>
        <strain evidence="2">ST1C</strain>
    </source>
</reference>
<feature type="region of interest" description="Disordered" evidence="1">
    <location>
        <begin position="305"/>
        <end position="339"/>
    </location>
</feature>
<feature type="compositionally biased region" description="Polar residues" evidence="1">
    <location>
        <begin position="827"/>
        <end position="850"/>
    </location>
</feature>
<dbReference type="GO" id="GO:0006914">
    <property type="term" value="P:autophagy"/>
    <property type="evidence" value="ECO:0007669"/>
    <property type="project" value="TreeGrafter"/>
</dbReference>
<evidence type="ECO:0000256" key="1">
    <source>
        <dbReference type="SAM" id="MobiDB-lite"/>
    </source>
</evidence>
<proteinExistence type="predicted"/>
<protein>
    <submittedName>
        <fullName evidence="2">Uncharacterized protein</fullName>
    </submittedName>
</protein>
<feature type="compositionally biased region" description="Low complexity" evidence="1">
    <location>
        <begin position="708"/>
        <end position="719"/>
    </location>
</feature>
<feature type="region of interest" description="Disordered" evidence="1">
    <location>
        <begin position="674"/>
        <end position="755"/>
    </location>
</feature>
<feature type="compositionally biased region" description="Acidic residues" evidence="1">
    <location>
        <begin position="692"/>
        <end position="707"/>
    </location>
</feature>
<dbReference type="Pfam" id="PF15019">
    <property type="entry name" value="C9orf72-like"/>
    <property type="match status" value="1"/>
</dbReference>
<comment type="caution">
    <text evidence="2">The sequence shown here is derived from an EMBL/GenBank/DDBJ whole genome shotgun (WGS) entry which is preliminary data.</text>
</comment>